<evidence type="ECO:0000256" key="1">
    <source>
        <dbReference type="SAM" id="MobiDB-lite"/>
    </source>
</evidence>
<feature type="compositionally biased region" description="Basic and acidic residues" evidence="1">
    <location>
        <begin position="187"/>
        <end position="198"/>
    </location>
</feature>
<feature type="region of interest" description="Disordered" evidence="1">
    <location>
        <begin position="94"/>
        <end position="116"/>
    </location>
</feature>
<evidence type="ECO:0000313" key="3">
    <source>
        <dbReference type="Proteomes" id="UP000028990"/>
    </source>
</evidence>
<accession>A0A091CQW0</accession>
<protein>
    <submittedName>
        <fullName evidence="2">Uncharacterized protein</fullName>
    </submittedName>
</protein>
<gene>
    <name evidence="2" type="ORF">H920_17009</name>
</gene>
<name>A0A091CQW0_FUKDA</name>
<sequence>MQHSSESHRAEVRRRQLESLITLGLSTLYAPFQPHSSDSSQGISSTESTEQTPSDEEDSSARPAQEKGCSQLSFLTDGHLWVVEFPDDDIGCPAHWNQNKDAGQDEENSGSSQKVRFHPVVRTCALDLLHATDANDESNEGESNGYTHEGSRCFHDRWKGQQGGVELALQPDLGLADTVHPEPFPESLKDDDVAANKR</sequence>
<dbReference type="AlphaFoldDB" id="A0A091CQW0"/>
<feature type="region of interest" description="Disordered" evidence="1">
    <location>
        <begin position="173"/>
        <end position="198"/>
    </location>
</feature>
<keyword evidence="3" id="KW-1185">Reference proteome</keyword>
<dbReference type="Proteomes" id="UP000028990">
    <property type="component" value="Unassembled WGS sequence"/>
</dbReference>
<feature type="compositionally biased region" description="Polar residues" evidence="1">
    <location>
        <begin position="34"/>
        <end position="52"/>
    </location>
</feature>
<reference evidence="2 3" key="1">
    <citation type="submission" date="2013-11" db="EMBL/GenBank/DDBJ databases">
        <title>The Damaraland mole rat (Fukomys damarensis) genome and evolution of African mole rats.</title>
        <authorList>
            <person name="Gladyshev V.N."/>
            <person name="Fang X."/>
        </authorList>
    </citation>
    <scope>NUCLEOTIDE SEQUENCE [LARGE SCALE GENOMIC DNA]</scope>
    <source>
        <tissue evidence="2">Liver</tissue>
    </source>
</reference>
<dbReference type="EMBL" id="KN124353">
    <property type="protein sequence ID" value="KFO21579.1"/>
    <property type="molecule type" value="Genomic_DNA"/>
</dbReference>
<evidence type="ECO:0000313" key="2">
    <source>
        <dbReference type="EMBL" id="KFO21579.1"/>
    </source>
</evidence>
<organism evidence="2 3">
    <name type="scientific">Fukomys damarensis</name>
    <name type="common">Damaraland mole rat</name>
    <name type="synonym">Cryptomys damarensis</name>
    <dbReference type="NCBI Taxonomy" id="885580"/>
    <lineage>
        <taxon>Eukaryota</taxon>
        <taxon>Metazoa</taxon>
        <taxon>Chordata</taxon>
        <taxon>Craniata</taxon>
        <taxon>Vertebrata</taxon>
        <taxon>Euteleostomi</taxon>
        <taxon>Mammalia</taxon>
        <taxon>Eutheria</taxon>
        <taxon>Euarchontoglires</taxon>
        <taxon>Glires</taxon>
        <taxon>Rodentia</taxon>
        <taxon>Hystricomorpha</taxon>
        <taxon>Bathyergidae</taxon>
        <taxon>Fukomys</taxon>
    </lineage>
</organism>
<proteinExistence type="predicted"/>
<feature type="region of interest" description="Disordered" evidence="1">
    <location>
        <begin position="31"/>
        <end position="69"/>
    </location>
</feature>